<keyword evidence="1" id="KW-0472">Membrane</keyword>
<evidence type="ECO:0000313" key="3">
    <source>
        <dbReference type="Proteomes" id="UP000198287"/>
    </source>
</evidence>
<comment type="caution">
    <text evidence="2">The sequence shown here is derived from an EMBL/GenBank/DDBJ whole genome shotgun (WGS) entry which is preliminary data.</text>
</comment>
<reference evidence="2 3" key="1">
    <citation type="submission" date="2015-12" db="EMBL/GenBank/DDBJ databases">
        <title>The genome of Folsomia candida.</title>
        <authorList>
            <person name="Faddeeva A."/>
            <person name="Derks M.F."/>
            <person name="Anvar Y."/>
            <person name="Smit S."/>
            <person name="Van Straalen N."/>
            <person name="Roelofs D."/>
        </authorList>
    </citation>
    <scope>NUCLEOTIDE SEQUENCE [LARGE SCALE GENOMIC DNA]</scope>
    <source>
        <strain evidence="2 3">VU population</strain>
        <tissue evidence="2">Whole body</tissue>
    </source>
</reference>
<dbReference type="OMA" id="PYPPANT"/>
<dbReference type="AlphaFoldDB" id="A0A226F5R9"/>
<organism evidence="2 3">
    <name type="scientific">Folsomia candida</name>
    <name type="common">Springtail</name>
    <dbReference type="NCBI Taxonomy" id="158441"/>
    <lineage>
        <taxon>Eukaryota</taxon>
        <taxon>Metazoa</taxon>
        <taxon>Ecdysozoa</taxon>
        <taxon>Arthropoda</taxon>
        <taxon>Hexapoda</taxon>
        <taxon>Collembola</taxon>
        <taxon>Entomobryomorpha</taxon>
        <taxon>Isotomoidea</taxon>
        <taxon>Isotomidae</taxon>
        <taxon>Proisotominae</taxon>
        <taxon>Folsomia</taxon>
    </lineage>
</organism>
<gene>
    <name evidence="2" type="ORF">Fcan01_01743</name>
</gene>
<evidence type="ECO:0000313" key="2">
    <source>
        <dbReference type="EMBL" id="OXA64670.1"/>
    </source>
</evidence>
<feature type="transmembrane region" description="Helical" evidence="1">
    <location>
        <begin position="7"/>
        <end position="28"/>
    </location>
</feature>
<dbReference type="Proteomes" id="UP000198287">
    <property type="component" value="Unassembled WGS sequence"/>
</dbReference>
<keyword evidence="3" id="KW-1185">Reference proteome</keyword>
<sequence length="188" mass="20969">MTFSMKIIYCVAIISIQFLITISARNVLNSEITFPTPQPSQDSVVEGRSFLAEISDFSGRSLIIKSLLLAPLGIALVLLSGLILLPIPVISTGRGIKNGNNAVDLVKKVITSEECVERISCEISTFTRNYEATSWIPRRIETFMKNSSLHEKISRGFSAIDKCKQFTCHPMRLPKRSDRTSTHSKLHK</sequence>
<proteinExistence type="predicted"/>
<dbReference type="EMBL" id="LNIX01000001">
    <property type="protein sequence ID" value="OXA64670.1"/>
    <property type="molecule type" value="Genomic_DNA"/>
</dbReference>
<protein>
    <submittedName>
        <fullName evidence="2">Uncharacterized protein</fullName>
    </submittedName>
</protein>
<keyword evidence="1" id="KW-1133">Transmembrane helix</keyword>
<evidence type="ECO:0000256" key="1">
    <source>
        <dbReference type="SAM" id="Phobius"/>
    </source>
</evidence>
<feature type="transmembrane region" description="Helical" evidence="1">
    <location>
        <begin position="67"/>
        <end position="87"/>
    </location>
</feature>
<accession>A0A226F5R9</accession>
<keyword evidence="1" id="KW-0812">Transmembrane</keyword>
<name>A0A226F5R9_FOLCA</name>